<comment type="subunit">
    <text evidence="11">Associates with the phosphorylated CTD domain of POLR2A /RNA polymerase II.</text>
</comment>
<keyword evidence="4" id="KW-0597">Phosphoprotein</keyword>
<feature type="region of interest" description="Disordered" evidence="15">
    <location>
        <begin position="884"/>
        <end position="996"/>
    </location>
</feature>
<dbReference type="InterPro" id="IPR047415">
    <property type="entry name" value="Pcf11_CID"/>
</dbReference>
<feature type="domain" description="CID" evidence="16">
    <location>
        <begin position="13"/>
        <end position="141"/>
    </location>
</feature>
<evidence type="ECO:0000313" key="18">
    <source>
        <dbReference type="Proteomes" id="UP000554720"/>
    </source>
</evidence>
<evidence type="ECO:0000256" key="14">
    <source>
        <dbReference type="SAM" id="Coils"/>
    </source>
</evidence>
<evidence type="ECO:0000256" key="3">
    <source>
        <dbReference type="ARBA" id="ARBA00022499"/>
    </source>
</evidence>
<feature type="compositionally biased region" description="Basic and acidic residues" evidence="15">
    <location>
        <begin position="342"/>
        <end position="361"/>
    </location>
</feature>
<feature type="region of interest" description="Disordered" evidence="15">
    <location>
        <begin position="245"/>
        <end position="650"/>
    </location>
</feature>
<feature type="non-terminal residue" evidence="17">
    <location>
        <position position="1524"/>
    </location>
</feature>
<dbReference type="FunFam" id="1.25.40.90:FF:000015">
    <property type="entry name" value="Pre-mRNA cleavage complex 2 protein Pcf11"/>
    <property type="match status" value="1"/>
</dbReference>
<evidence type="ECO:0000256" key="6">
    <source>
        <dbReference type="ARBA" id="ARBA00022843"/>
    </source>
</evidence>
<feature type="coiled-coil region" evidence="14">
    <location>
        <begin position="206"/>
        <end position="233"/>
    </location>
</feature>
<dbReference type="GO" id="GO:0005849">
    <property type="term" value="C:mRNA cleavage factor complex"/>
    <property type="evidence" value="ECO:0007669"/>
    <property type="project" value="InterPro"/>
</dbReference>
<dbReference type="Pfam" id="PF04818">
    <property type="entry name" value="CID"/>
    <property type="match status" value="1"/>
</dbReference>
<dbReference type="Pfam" id="PF21936">
    <property type="entry name" value="Pcf11_C"/>
    <property type="match status" value="1"/>
</dbReference>
<evidence type="ECO:0000256" key="9">
    <source>
        <dbReference type="ARBA" id="ARBA00023242"/>
    </source>
</evidence>
<dbReference type="SMART" id="SM00582">
    <property type="entry name" value="RPR"/>
    <property type="match status" value="1"/>
</dbReference>
<dbReference type="Pfam" id="PF20845">
    <property type="entry name" value="Pcf11_helical"/>
    <property type="match status" value="1"/>
</dbReference>
<evidence type="ECO:0000256" key="10">
    <source>
        <dbReference type="ARBA" id="ARBA00057101"/>
    </source>
</evidence>
<keyword evidence="5" id="KW-0507">mRNA processing</keyword>
<comment type="subcellular location">
    <subcellularLocation>
        <location evidence="1">Nucleus</location>
    </subcellularLocation>
</comment>
<dbReference type="GO" id="GO:0000993">
    <property type="term" value="F:RNA polymerase II complex binding"/>
    <property type="evidence" value="ECO:0007669"/>
    <property type="project" value="InterPro"/>
</dbReference>
<keyword evidence="6" id="KW-0832">Ubl conjugation</keyword>
<dbReference type="Pfam" id="PF11526">
    <property type="entry name" value="Pfc11_Clp1_ID"/>
    <property type="match status" value="1"/>
</dbReference>
<dbReference type="GO" id="GO:0031124">
    <property type="term" value="P:mRNA 3'-end processing"/>
    <property type="evidence" value="ECO:0007669"/>
    <property type="project" value="InterPro"/>
</dbReference>
<dbReference type="OrthoDB" id="343582at2759"/>
<feature type="compositionally biased region" description="Low complexity" evidence="15">
    <location>
        <begin position="959"/>
        <end position="973"/>
    </location>
</feature>
<evidence type="ECO:0000256" key="12">
    <source>
        <dbReference type="ARBA" id="ARBA00068814"/>
    </source>
</evidence>
<feature type="region of interest" description="Disordered" evidence="15">
    <location>
        <begin position="160"/>
        <end position="189"/>
    </location>
</feature>
<sequence length="1524" mass="167427">MSAPESSAGSSEAREDACRDYQSSLEDLTFNSKPHINMLTILAEENVPFAKDIVSLIEAQIAKAPASEKLPVMYLMDSIVKNVGREYLTAFTKNLVATFICVFEKVDENTRKSLFKLRSTWDDIFPLKKLYALDVRVNSLDPAWPIKPLPPNVNTSSIHVNPKFLNKSPEESNAPTSAVTSGASTPPAVPEIQKNLTQEQLIRQQLLAKQKQLLELQQKKLELELEQTKAQLAVSLSVQQGSSSIASVPAPSKQHISPTPHMAVKPPHQTAVPSEKNKPSPSPPLHDIKIVNRDPRLNRMGQHSSHTKDQSHRKEFSPSVTSQSETKGNKTAQAEKQNSVTKSEKSKASEKPQKKELEQSKAKSKSPSPLKNKLPDTKDSRSQECESTKVSDISKRDPRLKRHLQDKSEGKEEEVKEKRRSTEKKEKEEHKTCEHRPVGSRNKVINGAVQKQDITTEESEKQGGKQGRSSSRKRSRSRSPKARSPSTHSPKRRERRSPKRRLRSLSPTSSTPKIGKIRQIGPKQSHVEEGTQAARDERNSNKRNVKQEVRDPRRLKKAQEERPQETATQHSAKASPDPKENAENWQGSKSGKRWKSGWEESKNSQQNDEHQALVKSPHQRHRENWPAGKGVLSPRAPKQQHRLSVDANLQIPKELTSASKRELLKKANDSLTSGEITQDEFLVVAHQIRQLFQYQEGKHRCVREEPRSPFTERFKRARYEDPEKAPFPESPGSRFGGIEAKQRISALMEDRPLFDGSPRPTAARVGVDGQGSPFVDGPAAGSSSRIDGPAGQAAMRFEGPLVGAGASQFDGPLAGAGGAGALRFDGPPGQLAGALRFEGPPGQAGGGGPLRFEGSLGPLRFEGPAGQPVGGPRFEGPGISLRFEGPHGQPSGGLRFEGPHGQPMGPRGQPGGGLRFEGPHGQPLGPHGQPGGSLRFEGPHLQPVGPHGQLGGGLRFEGPHGQPMGPHGPSSGGLRFEGPHGPSGGGLRLEGSRGQPGLGPRLIDGPVHQGAGGLRFDGPLGRAGPRFDGCHGAGFDGQPGQLSLLQRFDGIHGQPGPRLAPGQQAQARFETAIPQRFDGPHQPGSRFDLPLGLQGARFENVANHPASRLEMSPYGQGGPFVEHPGQGYNGPAHGMQFQRPDIFDGSPGPNFNGPAGPGAQSFPLRAGGHYFEEKGLQGPQYGNFSNMPMGSNQVSLMSAQPGPYGQGQQYLPNPGNFVQNPTGALSHSYPDNHLGQVDVNELFAKLLKTGILKLSKTDSTSAQANETSAQLTAEEEDDDQNEDQNVPDLTNFIVEELRQRYDSVINRLYTGIQCYSCGMRFTTSQTDVYADHLDWHYRQNRTEKDVSRKITHRRWYYSLTDWIEFEEIADLEERAKSQFFEKAHEEVVLKTQEAAKEKEFQSVPAGPAGAVESCEICQEQFEQYWDEEEEEWHLKNAIRVDEKIYHPSCYEDYQNTSSFDCTPSPSKTPSENPLNIMLDIVKQETEESCDSPKIKEEPNDTPPACAEESTPASTEIKTEPEESV</sequence>
<organism evidence="17 18">
    <name type="scientific">Anthoscopus minutus</name>
    <name type="common">Southern penduline-tit</name>
    <dbReference type="NCBI Taxonomy" id="156561"/>
    <lineage>
        <taxon>Eukaryota</taxon>
        <taxon>Metazoa</taxon>
        <taxon>Chordata</taxon>
        <taxon>Craniata</taxon>
        <taxon>Vertebrata</taxon>
        <taxon>Euteleostomi</taxon>
        <taxon>Archelosauria</taxon>
        <taxon>Archosauria</taxon>
        <taxon>Dinosauria</taxon>
        <taxon>Saurischia</taxon>
        <taxon>Theropoda</taxon>
        <taxon>Coelurosauria</taxon>
        <taxon>Aves</taxon>
        <taxon>Neognathae</taxon>
        <taxon>Neoaves</taxon>
        <taxon>Telluraves</taxon>
        <taxon>Australaves</taxon>
        <taxon>Passeriformes</taxon>
        <taxon>Paridae</taxon>
        <taxon>Anthoscopus</taxon>
    </lineage>
</organism>
<evidence type="ECO:0000256" key="8">
    <source>
        <dbReference type="ARBA" id="ARBA00023054"/>
    </source>
</evidence>
<keyword evidence="9" id="KW-0539">Nucleus</keyword>
<dbReference type="PANTHER" id="PTHR15921:SF3">
    <property type="entry name" value="PRE-MRNA CLEAVAGE COMPLEX 2 PROTEIN PCF11"/>
    <property type="match status" value="1"/>
</dbReference>
<evidence type="ECO:0000259" key="16">
    <source>
        <dbReference type="PROSITE" id="PS51391"/>
    </source>
</evidence>
<evidence type="ECO:0000256" key="13">
    <source>
        <dbReference type="ARBA" id="ARBA00083113"/>
    </source>
</evidence>
<dbReference type="GO" id="GO:0003729">
    <property type="term" value="F:mRNA binding"/>
    <property type="evidence" value="ECO:0007669"/>
    <property type="project" value="InterPro"/>
</dbReference>
<feature type="compositionally biased region" description="Polar residues" evidence="15">
    <location>
        <begin position="171"/>
        <end position="184"/>
    </location>
</feature>
<dbReference type="SUPFAM" id="SSF48464">
    <property type="entry name" value="ENTH/VHS domain"/>
    <property type="match status" value="1"/>
</dbReference>
<keyword evidence="3" id="KW-1017">Isopeptide bond</keyword>
<keyword evidence="2" id="KW-0488">Methylation</keyword>
<dbReference type="Gene3D" id="1.25.40.90">
    <property type="match status" value="1"/>
</dbReference>
<dbReference type="InterPro" id="IPR054127">
    <property type="entry name" value="Pcf11_C"/>
</dbReference>
<accession>A0A7L2EAL0</accession>
<dbReference type="InterPro" id="IPR021605">
    <property type="entry name" value="Pcf11_Clp1-ID"/>
</dbReference>
<reference evidence="17 18" key="1">
    <citation type="submission" date="2019-09" db="EMBL/GenBank/DDBJ databases">
        <title>Bird 10,000 Genomes (B10K) Project - Family phase.</title>
        <authorList>
            <person name="Zhang G."/>
        </authorList>
    </citation>
    <scope>NUCLEOTIDE SEQUENCE [LARGE SCALE GENOMIC DNA]</scope>
    <source>
        <strain evidence="17">B10K-DU-011-42</strain>
        <tissue evidence="17">Muscle</tissue>
    </source>
</reference>
<dbReference type="CDD" id="cd16982">
    <property type="entry name" value="CID_Pcf11"/>
    <property type="match status" value="1"/>
</dbReference>
<feature type="compositionally biased region" description="Basic and acidic residues" evidence="15">
    <location>
        <begin position="373"/>
        <end position="417"/>
    </location>
</feature>
<feature type="region of interest" description="Disordered" evidence="15">
    <location>
        <begin position="1257"/>
        <end position="1286"/>
    </location>
</feature>
<feature type="compositionally biased region" description="Basic and acidic residues" evidence="15">
    <location>
        <begin position="306"/>
        <end position="316"/>
    </location>
</feature>
<feature type="compositionally biased region" description="Polar residues" evidence="15">
    <location>
        <begin position="318"/>
        <end position="341"/>
    </location>
</feature>
<dbReference type="InterPro" id="IPR048832">
    <property type="entry name" value="PCF11_charged"/>
</dbReference>
<keyword evidence="18" id="KW-1185">Reference proteome</keyword>
<dbReference type="PANTHER" id="PTHR15921">
    <property type="entry name" value="PRE-MRNA CLEAVAGE COMPLEX II"/>
    <property type="match status" value="1"/>
</dbReference>
<dbReference type="InterPro" id="IPR008942">
    <property type="entry name" value="ENTH_VHS"/>
</dbReference>
<evidence type="ECO:0000313" key="17">
    <source>
        <dbReference type="EMBL" id="NXQ59009.1"/>
    </source>
</evidence>
<evidence type="ECO:0000256" key="4">
    <source>
        <dbReference type="ARBA" id="ARBA00022553"/>
    </source>
</evidence>
<dbReference type="PROSITE" id="PS51391">
    <property type="entry name" value="CID"/>
    <property type="match status" value="1"/>
</dbReference>
<dbReference type="GO" id="GO:0005737">
    <property type="term" value="C:cytoplasm"/>
    <property type="evidence" value="ECO:0007669"/>
    <property type="project" value="TreeGrafter"/>
</dbReference>
<keyword evidence="7" id="KW-0007">Acetylation</keyword>
<dbReference type="InterPro" id="IPR045154">
    <property type="entry name" value="PCF11-like"/>
</dbReference>
<evidence type="ECO:0000256" key="1">
    <source>
        <dbReference type="ARBA" id="ARBA00004123"/>
    </source>
</evidence>
<dbReference type="InterPro" id="IPR048830">
    <property type="entry name" value="PCF11_helical"/>
</dbReference>
<feature type="compositionally biased region" description="Basic and acidic residues" evidence="15">
    <location>
        <begin position="1484"/>
        <end position="1498"/>
    </location>
</feature>
<comment type="caution">
    <text evidence="17">The sequence shown here is derived from an EMBL/GenBank/DDBJ whole genome shotgun (WGS) entry which is preliminary data.</text>
</comment>
<evidence type="ECO:0000256" key="15">
    <source>
        <dbReference type="SAM" id="MobiDB-lite"/>
    </source>
</evidence>
<feature type="non-terminal residue" evidence="17">
    <location>
        <position position="1"/>
    </location>
</feature>
<feature type="region of interest" description="Disordered" evidence="15">
    <location>
        <begin position="1484"/>
        <end position="1524"/>
    </location>
</feature>
<dbReference type="Pfam" id="PF20827">
    <property type="entry name" value="PCF11_charged"/>
    <property type="match status" value="1"/>
</dbReference>
<dbReference type="Pfam" id="PF20844">
    <property type="entry name" value="PCF11_RFEG_rpt"/>
    <property type="match status" value="2"/>
</dbReference>
<comment type="function">
    <text evidence="10">Component of pre-mRNA cleavage complex II, which promotes transcription termination by RNA polymerase II.</text>
</comment>
<feature type="compositionally biased region" description="Basic residues" evidence="15">
    <location>
        <begin position="470"/>
        <end position="481"/>
    </location>
</feature>
<feature type="compositionally biased region" description="Polar residues" evidence="15">
    <location>
        <begin position="1257"/>
        <end position="1271"/>
    </location>
</feature>
<proteinExistence type="predicted"/>
<evidence type="ECO:0000256" key="11">
    <source>
        <dbReference type="ARBA" id="ARBA00063659"/>
    </source>
</evidence>
<evidence type="ECO:0000256" key="7">
    <source>
        <dbReference type="ARBA" id="ARBA00022990"/>
    </source>
</evidence>
<feature type="compositionally biased region" description="Basic and acidic residues" evidence="15">
    <location>
        <begin position="423"/>
        <end position="437"/>
    </location>
</feature>
<dbReference type="EMBL" id="VWYI01028365">
    <property type="protein sequence ID" value="NXQ59009.1"/>
    <property type="molecule type" value="Genomic_DNA"/>
</dbReference>
<dbReference type="GO" id="GO:0006369">
    <property type="term" value="P:termination of RNA polymerase II transcription"/>
    <property type="evidence" value="ECO:0007669"/>
    <property type="project" value="InterPro"/>
</dbReference>
<feature type="compositionally biased region" description="Basic and acidic residues" evidence="15">
    <location>
        <begin position="596"/>
        <end position="612"/>
    </location>
</feature>
<gene>
    <name evidence="17" type="primary">Pcf11</name>
    <name evidence="17" type="ORF">ANTMIN_R02125</name>
</gene>
<feature type="compositionally biased region" description="Acidic residues" evidence="15">
    <location>
        <begin position="1273"/>
        <end position="1282"/>
    </location>
</feature>
<feature type="compositionally biased region" description="Basic and acidic residues" evidence="15">
    <location>
        <begin position="286"/>
        <end position="297"/>
    </location>
</feature>
<dbReference type="InterPro" id="IPR048829">
    <property type="entry name" value="PCF11_RFEG_rpt"/>
</dbReference>
<protein>
    <recommendedName>
        <fullName evidence="12">Pre-mRNA cleavage complex 2 protein Pcf11</fullName>
    </recommendedName>
    <alternativeName>
        <fullName evidence="13">Pre-mRNA cleavage complex II protein Pcf11</fullName>
    </alternativeName>
</protein>
<feature type="compositionally biased region" description="Basic residues" evidence="15">
    <location>
        <begin position="489"/>
        <end position="503"/>
    </location>
</feature>
<dbReference type="InterPro" id="IPR006569">
    <property type="entry name" value="CID_dom"/>
</dbReference>
<keyword evidence="8 14" id="KW-0175">Coiled coil</keyword>
<evidence type="ECO:0000256" key="5">
    <source>
        <dbReference type="ARBA" id="ARBA00022664"/>
    </source>
</evidence>
<evidence type="ECO:0000256" key="2">
    <source>
        <dbReference type="ARBA" id="ARBA00022481"/>
    </source>
</evidence>
<name>A0A7L2EAL0_ANTMN</name>
<dbReference type="Proteomes" id="UP000554720">
    <property type="component" value="Unassembled WGS sequence"/>
</dbReference>
<feature type="compositionally biased region" description="Basic and acidic residues" evidence="15">
    <location>
        <begin position="525"/>
        <end position="564"/>
    </location>
</feature>